<keyword evidence="1" id="KW-0812">Transmembrane</keyword>
<proteinExistence type="predicted"/>
<sequence>MTNLRETGRESFPLLLQTLEKESSRNVCGCESRHSKVSSGVALILGRWPGNITAGCISAILLTFVIFATVLMILTILIITHLNGNIAHRMIIKRETALLEIDTSCDYRQQQDGKIIYRRTTKYSPDINLFDVLLESSLILKRDILNDTQLHQTDSFKGFFISSEGTFSRQEVCSIESAARSMPNNTFYLIVFTSNKELTSDKEIDDLVKFYGNIKVFHLPGHKYFRDSPIGDILENSKFDSSLINFAARVLTLWRYGGMSFDTNLITVNKITGKLFSIPHEHEIMLSDSEARIMSVRV</sequence>
<dbReference type="GO" id="GO:0016020">
    <property type="term" value="C:membrane"/>
    <property type="evidence" value="ECO:0007669"/>
    <property type="project" value="GOC"/>
</dbReference>
<keyword evidence="1" id="KW-1133">Transmembrane helix</keyword>
<evidence type="ECO:0000313" key="3">
    <source>
        <dbReference type="Proteomes" id="UP001233999"/>
    </source>
</evidence>
<keyword evidence="3" id="KW-1185">Reference proteome</keyword>
<evidence type="ECO:0000256" key="1">
    <source>
        <dbReference type="SAM" id="Phobius"/>
    </source>
</evidence>
<dbReference type="GO" id="GO:0006688">
    <property type="term" value="P:glycosphingolipid biosynthetic process"/>
    <property type="evidence" value="ECO:0007669"/>
    <property type="project" value="TreeGrafter"/>
</dbReference>
<dbReference type="EMBL" id="JASPKZ010001983">
    <property type="protein sequence ID" value="KAJ9596506.1"/>
    <property type="molecule type" value="Genomic_DNA"/>
</dbReference>
<evidence type="ECO:0000313" key="2">
    <source>
        <dbReference type="EMBL" id="KAJ9596506.1"/>
    </source>
</evidence>
<dbReference type="PANTHER" id="PTHR12042:SF21">
    <property type="entry name" value="ALPHA1,4-GALACTOSYLTRANSFERASE 1-RELATED"/>
    <property type="match status" value="1"/>
</dbReference>
<name>A0AAD8ADA4_DIPPU</name>
<organism evidence="2 3">
    <name type="scientific">Diploptera punctata</name>
    <name type="common">Pacific beetle cockroach</name>
    <dbReference type="NCBI Taxonomy" id="6984"/>
    <lineage>
        <taxon>Eukaryota</taxon>
        <taxon>Metazoa</taxon>
        <taxon>Ecdysozoa</taxon>
        <taxon>Arthropoda</taxon>
        <taxon>Hexapoda</taxon>
        <taxon>Insecta</taxon>
        <taxon>Pterygota</taxon>
        <taxon>Neoptera</taxon>
        <taxon>Polyneoptera</taxon>
        <taxon>Dictyoptera</taxon>
        <taxon>Blattodea</taxon>
        <taxon>Blaberoidea</taxon>
        <taxon>Blaberidae</taxon>
        <taxon>Diplopterinae</taxon>
        <taxon>Diploptera</taxon>
    </lineage>
</organism>
<dbReference type="GO" id="GO:0016758">
    <property type="term" value="F:hexosyltransferase activity"/>
    <property type="evidence" value="ECO:0007669"/>
    <property type="project" value="TreeGrafter"/>
</dbReference>
<protein>
    <submittedName>
        <fullName evidence="2">Uncharacterized protein</fullName>
    </submittedName>
</protein>
<comment type="caution">
    <text evidence="2">The sequence shown here is derived from an EMBL/GenBank/DDBJ whole genome shotgun (WGS) entry which is preliminary data.</text>
</comment>
<reference evidence="2" key="2">
    <citation type="submission" date="2023-05" db="EMBL/GenBank/DDBJ databases">
        <authorList>
            <person name="Fouks B."/>
        </authorList>
    </citation>
    <scope>NUCLEOTIDE SEQUENCE</scope>
    <source>
        <strain evidence="2">Stay&amp;Tobe</strain>
        <tissue evidence="2">Testes</tissue>
    </source>
</reference>
<feature type="non-terminal residue" evidence="2">
    <location>
        <position position="298"/>
    </location>
</feature>
<accession>A0AAD8ADA4</accession>
<dbReference type="Proteomes" id="UP001233999">
    <property type="component" value="Unassembled WGS sequence"/>
</dbReference>
<gene>
    <name evidence="2" type="ORF">L9F63_012448</name>
</gene>
<dbReference type="PANTHER" id="PTHR12042">
    <property type="entry name" value="LACTOSYLCERAMIDE 4-ALPHA-GALACTOSYLTRANSFERASE ALPHA- 1,4-GALACTOSYLTRANSFERASE"/>
    <property type="match status" value="1"/>
</dbReference>
<reference evidence="2" key="1">
    <citation type="journal article" date="2023" name="IScience">
        <title>Live-bearing cockroach genome reveals convergent evolutionary mechanisms linked to viviparity in insects and beyond.</title>
        <authorList>
            <person name="Fouks B."/>
            <person name="Harrison M.C."/>
            <person name="Mikhailova A.A."/>
            <person name="Marchal E."/>
            <person name="English S."/>
            <person name="Carruthers M."/>
            <person name="Jennings E.C."/>
            <person name="Chiamaka E.L."/>
            <person name="Frigard R.A."/>
            <person name="Pippel M."/>
            <person name="Attardo G.M."/>
            <person name="Benoit J.B."/>
            <person name="Bornberg-Bauer E."/>
            <person name="Tobe S.S."/>
        </authorList>
    </citation>
    <scope>NUCLEOTIDE SEQUENCE</scope>
    <source>
        <strain evidence="2">Stay&amp;Tobe</strain>
    </source>
</reference>
<dbReference type="AlphaFoldDB" id="A0AAD8ADA4"/>
<dbReference type="InterPro" id="IPR051981">
    <property type="entry name" value="Glycosyltransf_32"/>
</dbReference>
<feature type="transmembrane region" description="Helical" evidence="1">
    <location>
        <begin position="52"/>
        <end position="80"/>
    </location>
</feature>
<keyword evidence="1" id="KW-0472">Membrane</keyword>